<feature type="region of interest" description="Disordered" evidence="4">
    <location>
        <begin position="189"/>
        <end position="212"/>
    </location>
</feature>
<dbReference type="Pfam" id="PF12796">
    <property type="entry name" value="Ank_2"/>
    <property type="match status" value="1"/>
</dbReference>
<dbReference type="PROSITE" id="PS50297">
    <property type="entry name" value="ANK_REP_REGION"/>
    <property type="match status" value="1"/>
</dbReference>
<dbReference type="SUPFAM" id="SSF48403">
    <property type="entry name" value="Ankyrin repeat"/>
    <property type="match status" value="1"/>
</dbReference>
<dbReference type="STRING" id="1392247.A0A3N4LIL7"/>
<keyword evidence="1" id="KW-0677">Repeat</keyword>
<dbReference type="PANTHER" id="PTHR24201">
    <property type="entry name" value="ANK_REP_REGION DOMAIN-CONTAINING PROTEIN"/>
    <property type="match status" value="1"/>
</dbReference>
<dbReference type="Proteomes" id="UP000277580">
    <property type="component" value="Unassembled WGS sequence"/>
</dbReference>
<feature type="repeat" description="ANK" evidence="3">
    <location>
        <begin position="37"/>
        <end position="58"/>
    </location>
</feature>
<dbReference type="SMART" id="SM00248">
    <property type="entry name" value="ANK"/>
    <property type="match status" value="3"/>
</dbReference>
<accession>A0A3N4LIL7</accession>
<dbReference type="InterPro" id="IPR036770">
    <property type="entry name" value="Ankyrin_rpt-contain_sf"/>
</dbReference>
<sequence length="212" mass="23516">MIEVSIRLRHAILSGDLLLTKRILKNHPNALYNPDHAGNTSLHLAAEKGHLTIVQHLVTESHHEDAGISKNAVSDTPLMLAAAGGHETVVIFLAGAFERCIDWRNKAGLTAMMHAAQKGWDEVVNFAFAYGHHKTISTLVDRGATTDKRNRQGFIPLDYSYNIQVEQYFEGVVTDKRYVAEREATRSRAATPIFGRSERTTTPQRQRASSGS</sequence>
<proteinExistence type="predicted"/>
<evidence type="ECO:0000256" key="3">
    <source>
        <dbReference type="PROSITE-ProRule" id="PRU00023"/>
    </source>
</evidence>
<keyword evidence="2 3" id="KW-0040">ANK repeat</keyword>
<reference evidence="5 6" key="1">
    <citation type="journal article" date="2018" name="Nat. Ecol. Evol.">
        <title>Pezizomycetes genomes reveal the molecular basis of ectomycorrhizal truffle lifestyle.</title>
        <authorList>
            <person name="Murat C."/>
            <person name="Payen T."/>
            <person name="Noel B."/>
            <person name="Kuo A."/>
            <person name="Morin E."/>
            <person name="Chen J."/>
            <person name="Kohler A."/>
            <person name="Krizsan K."/>
            <person name="Balestrini R."/>
            <person name="Da Silva C."/>
            <person name="Montanini B."/>
            <person name="Hainaut M."/>
            <person name="Levati E."/>
            <person name="Barry K.W."/>
            <person name="Belfiori B."/>
            <person name="Cichocki N."/>
            <person name="Clum A."/>
            <person name="Dockter R.B."/>
            <person name="Fauchery L."/>
            <person name="Guy J."/>
            <person name="Iotti M."/>
            <person name="Le Tacon F."/>
            <person name="Lindquist E.A."/>
            <person name="Lipzen A."/>
            <person name="Malagnac F."/>
            <person name="Mello A."/>
            <person name="Molinier V."/>
            <person name="Miyauchi S."/>
            <person name="Poulain J."/>
            <person name="Riccioni C."/>
            <person name="Rubini A."/>
            <person name="Sitrit Y."/>
            <person name="Splivallo R."/>
            <person name="Traeger S."/>
            <person name="Wang M."/>
            <person name="Zifcakova L."/>
            <person name="Wipf D."/>
            <person name="Zambonelli A."/>
            <person name="Paolocci F."/>
            <person name="Nowrousian M."/>
            <person name="Ottonello S."/>
            <person name="Baldrian P."/>
            <person name="Spatafora J.W."/>
            <person name="Henrissat B."/>
            <person name="Nagy L.G."/>
            <person name="Aury J.M."/>
            <person name="Wincker P."/>
            <person name="Grigoriev I.V."/>
            <person name="Bonfante P."/>
            <person name="Martin F.M."/>
        </authorList>
    </citation>
    <scope>NUCLEOTIDE SEQUENCE [LARGE SCALE GENOMIC DNA]</scope>
    <source>
        <strain evidence="5 6">CCBAS932</strain>
    </source>
</reference>
<dbReference type="PROSITE" id="PS50088">
    <property type="entry name" value="ANK_REPEAT"/>
    <property type="match status" value="1"/>
</dbReference>
<dbReference type="EMBL" id="ML119105">
    <property type="protein sequence ID" value="RPB17765.1"/>
    <property type="molecule type" value="Genomic_DNA"/>
</dbReference>
<dbReference type="InParanoid" id="A0A3N4LIL7"/>
<dbReference type="InterPro" id="IPR002110">
    <property type="entry name" value="Ankyrin_rpt"/>
</dbReference>
<organism evidence="5 6">
    <name type="scientific">Morchella conica CCBAS932</name>
    <dbReference type="NCBI Taxonomy" id="1392247"/>
    <lineage>
        <taxon>Eukaryota</taxon>
        <taxon>Fungi</taxon>
        <taxon>Dikarya</taxon>
        <taxon>Ascomycota</taxon>
        <taxon>Pezizomycotina</taxon>
        <taxon>Pezizomycetes</taxon>
        <taxon>Pezizales</taxon>
        <taxon>Morchellaceae</taxon>
        <taxon>Morchella</taxon>
    </lineage>
</organism>
<dbReference type="AlphaFoldDB" id="A0A3N4LIL7"/>
<dbReference type="OrthoDB" id="823504at2759"/>
<name>A0A3N4LIL7_9PEZI</name>
<dbReference type="Gene3D" id="1.25.40.20">
    <property type="entry name" value="Ankyrin repeat-containing domain"/>
    <property type="match status" value="1"/>
</dbReference>
<feature type="compositionally biased region" description="Polar residues" evidence="4">
    <location>
        <begin position="200"/>
        <end position="212"/>
    </location>
</feature>
<keyword evidence="6" id="KW-1185">Reference proteome</keyword>
<evidence type="ECO:0000256" key="2">
    <source>
        <dbReference type="ARBA" id="ARBA00023043"/>
    </source>
</evidence>
<evidence type="ECO:0000256" key="1">
    <source>
        <dbReference type="ARBA" id="ARBA00022737"/>
    </source>
</evidence>
<evidence type="ECO:0000313" key="6">
    <source>
        <dbReference type="Proteomes" id="UP000277580"/>
    </source>
</evidence>
<protein>
    <submittedName>
        <fullName evidence="5">Ankyrin</fullName>
    </submittedName>
</protein>
<evidence type="ECO:0000256" key="4">
    <source>
        <dbReference type="SAM" id="MobiDB-lite"/>
    </source>
</evidence>
<gene>
    <name evidence="5" type="ORF">P167DRAFT_11230</name>
</gene>
<evidence type="ECO:0000313" key="5">
    <source>
        <dbReference type="EMBL" id="RPB17765.1"/>
    </source>
</evidence>
<dbReference type="PRINTS" id="PR01415">
    <property type="entry name" value="ANKYRIN"/>
</dbReference>
<dbReference type="InterPro" id="IPR050776">
    <property type="entry name" value="Ank_Repeat/CDKN_Inhibitor"/>
</dbReference>